<evidence type="ECO:0000256" key="8">
    <source>
        <dbReference type="HAMAP-Rule" id="MF_00083"/>
    </source>
</evidence>
<evidence type="ECO:0000313" key="9">
    <source>
        <dbReference type="EMBL" id="SEB58816.1"/>
    </source>
</evidence>
<evidence type="ECO:0000256" key="4">
    <source>
        <dbReference type="ARBA" id="ARBA00022884"/>
    </source>
</evidence>
<dbReference type="InterPro" id="IPR018171">
    <property type="entry name" value="Pept_tRNA_hydro_CS"/>
</dbReference>
<evidence type="ECO:0000256" key="6">
    <source>
        <dbReference type="ARBA" id="ARBA00048707"/>
    </source>
</evidence>
<dbReference type="NCBIfam" id="TIGR00447">
    <property type="entry name" value="pth"/>
    <property type="match status" value="1"/>
</dbReference>
<dbReference type="GO" id="GO:0005737">
    <property type="term" value="C:cytoplasm"/>
    <property type="evidence" value="ECO:0007669"/>
    <property type="project" value="UniProtKB-SubCell"/>
</dbReference>
<evidence type="ECO:0000256" key="7">
    <source>
        <dbReference type="ARBA" id="ARBA00050038"/>
    </source>
</evidence>
<gene>
    <name evidence="8" type="primary">pth</name>
    <name evidence="9" type="ORF">SAMN04489746_0675</name>
</gene>
<dbReference type="PANTHER" id="PTHR17224:SF1">
    <property type="entry name" value="PEPTIDYL-TRNA HYDROLASE"/>
    <property type="match status" value="1"/>
</dbReference>
<comment type="subcellular location">
    <subcellularLocation>
        <location evidence="8">Cytoplasm</location>
    </subcellularLocation>
</comment>
<feature type="binding site" evidence="8">
    <location>
        <position position="27"/>
    </location>
    <ligand>
        <name>tRNA</name>
        <dbReference type="ChEBI" id="CHEBI:17843"/>
    </ligand>
</feature>
<comment type="function">
    <text evidence="8">Hydrolyzes ribosome-free peptidyl-tRNAs (with 1 or more amino acids incorporated), which drop off the ribosome during protein synthesis, or as a result of ribosome stalling.</text>
</comment>
<comment type="function">
    <text evidence="8">Catalyzes the release of premature peptidyl moieties from peptidyl-tRNA molecules trapped in stalled 50S ribosomal subunits, and thus maintains levels of free tRNAs and 50S ribosomes.</text>
</comment>
<dbReference type="InterPro" id="IPR001328">
    <property type="entry name" value="Pept_tRNA_hydro"/>
</dbReference>
<comment type="caution">
    <text evidence="9">The sequence shown here is derived from an EMBL/GenBank/DDBJ whole genome shotgun (WGS) entry which is preliminary data.</text>
</comment>
<evidence type="ECO:0000256" key="2">
    <source>
        <dbReference type="ARBA" id="ARBA00022555"/>
    </source>
</evidence>
<reference evidence="9 10" key="1">
    <citation type="submission" date="2016-10" db="EMBL/GenBank/DDBJ databases">
        <authorList>
            <person name="Varghese N."/>
            <person name="Submissions S."/>
        </authorList>
    </citation>
    <scope>NUCLEOTIDE SEQUENCE [LARGE SCALE GENOMIC DNA]</scope>
    <source>
        <strain evidence="9 10">DSM 20586</strain>
    </source>
</reference>
<keyword evidence="8" id="KW-0963">Cytoplasm</keyword>
<dbReference type="AlphaFoldDB" id="A0AB38A613"/>
<keyword evidence="4 8" id="KW-0694">RNA-binding</keyword>
<dbReference type="PROSITE" id="PS01196">
    <property type="entry name" value="PEPT_TRNA_HYDROL_2"/>
    <property type="match status" value="1"/>
</dbReference>
<name>A0AB38A613_9ACTN</name>
<evidence type="ECO:0000256" key="5">
    <source>
        <dbReference type="ARBA" id="ARBA00038063"/>
    </source>
</evidence>
<feature type="binding site" evidence="8">
    <location>
        <position position="79"/>
    </location>
    <ligand>
        <name>tRNA</name>
        <dbReference type="ChEBI" id="CHEBI:17843"/>
    </ligand>
</feature>
<evidence type="ECO:0000313" key="10">
    <source>
        <dbReference type="Proteomes" id="UP000183687"/>
    </source>
</evidence>
<dbReference type="GO" id="GO:0000049">
    <property type="term" value="F:tRNA binding"/>
    <property type="evidence" value="ECO:0007669"/>
    <property type="project" value="UniProtKB-UniRule"/>
</dbReference>
<comment type="subunit">
    <text evidence="8">Monomer.</text>
</comment>
<feature type="binding site" evidence="8">
    <location>
        <position position="125"/>
    </location>
    <ligand>
        <name>tRNA</name>
        <dbReference type="ChEBI" id="CHEBI:17843"/>
    </ligand>
</feature>
<protein>
    <recommendedName>
        <fullName evidence="7 8">Peptidyl-tRNA hydrolase</fullName>
        <shortName evidence="8">Pth</shortName>
        <ecNumber evidence="1 8">3.1.1.29</ecNumber>
    </recommendedName>
</protein>
<dbReference type="InterPro" id="IPR036416">
    <property type="entry name" value="Pept_tRNA_hydro_sf"/>
</dbReference>
<dbReference type="Gene3D" id="3.40.50.1470">
    <property type="entry name" value="Peptidyl-tRNA hydrolase"/>
    <property type="match status" value="1"/>
</dbReference>
<dbReference type="GO" id="GO:0006515">
    <property type="term" value="P:protein quality control for misfolded or incompletely synthesized proteins"/>
    <property type="evidence" value="ECO:0007669"/>
    <property type="project" value="UniProtKB-UniRule"/>
</dbReference>
<dbReference type="GO" id="GO:0072344">
    <property type="term" value="P:rescue of stalled ribosome"/>
    <property type="evidence" value="ECO:0007669"/>
    <property type="project" value="UniProtKB-UniRule"/>
</dbReference>
<dbReference type="RefSeq" id="WP_002563227.1">
    <property type="nucleotide sequence ID" value="NZ_CALJSN010000006.1"/>
</dbReference>
<organism evidence="9 10">
    <name type="scientific">Atopobium minutum</name>
    <dbReference type="NCBI Taxonomy" id="1381"/>
    <lineage>
        <taxon>Bacteria</taxon>
        <taxon>Bacillati</taxon>
        <taxon>Actinomycetota</taxon>
        <taxon>Coriobacteriia</taxon>
        <taxon>Coriobacteriales</taxon>
        <taxon>Atopobiaceae</taxon>
        <taxon>Atopobium</taxon>
    </lineage>
</organism>
<proteinExistence type="inferred from homology"/>
<feature type="active site" description="Proton acceptor" evidence="8">
    <location>
        <position position="32"/>
    </location>
</feature>
<dbReference type="HAMAP" id="MF_00083">
    <property type="entry name" value="Pept_tRNA_hydro_bact"/>
    <property type="match status" value="1"/>
</dbReference>
<feature type="site" description="Stabilizes the basic form of H active site to accept a proton" evidence="8">
    <location>
        <position position="104"/>
    </location>
</feature>
<dbReference type="EMBL" id="FNSH01000001">
    <property type="protein sequence ID" value="SEB58816.1"/>
    <property type="molecule type" value="Genomic_DNA"/>
</dbReference>
<sequence length="194" mass="21075">MSASNKSRVNTKEIRLICGLGNPEPQYAFTYHNIGFAVVDALAQAYNVHYWKNEAGAHVAELTIANRPVLLVKPQSYMNTSGGPLSKVARAHKITPAEILVIHDEVDLPAGQNRIKFGGGLNAHNGLRSIADKLTTKEFARMRMGIGRPPGKMDVASYVLRELKGAARKEFMFNAQAGADLCQTCISAGIQTLL</sequence>
<keyword evidence="3 8" id="KW-0378">Hydrolase</keyword>
<comment type="similarity">
    <text evidence="5 8">Belongs to the PTH family.</text>
</comment>
<accession>A0AB38A613</accession>
<comment type="catalytic activity">
    <reaction evidence="6 8">
        <text>an N-acyl-L-alpha-aminoacyl-tRNA + H2O = an N-acyl-L-amino acid + a tRNA + H(+)</text>
        <dbReference type="Rhea" id="RHEA:54448"/>
        <dbReference type="Rhea" id="RHEA-COMP:10123"/>
        <dbReference type="Rhea" id="RHEA-COMP:13883"/>
        <dbReference type="ChEBI" id="CHEBI:15377"/>
        <dbReference type="ChEBI" id="CHEBI:15378"/>
        <dbReference type="ChEBI" id="CHEBI:59874"/>
        <dbReference type="ChEBI" id="CHEBI:78442"/>
        <dbReference type="ChEBI" id="CHEBI:138191"/>
        <dbReference type="EC" id="3.1.1.29"/>
    </reaction>
</comment>
<feature type="binding site" evidence="8">
    <location>
        <position position="77"/>
    </location>
    <ligand>
        <name>tRNA</name>
        <dbReference type="ChEBI" id="CHEBI:17843"/>
    </ligand>
</feature>
<keyword evidence="2 8" id="KW-0820">tRNA-binding</keyword>
<dbReference type="SUPFAM" id="SSF53178">
    <property type="entry name" value="Peptidyl-tRNA hydrolase-like"/>
    <property type="match status" value="1"/>
</dbReference>
<dbReference type="Pfam" id="PF01195">
    <property type="entry name" value="Pept_tRNA_hydro"/>
    <property type="match status" value="1"/>
</dbReference>
<dbReference type="EC" id="3.1.1.29" evidence="1 8"/>
<feature type="site" description="Discriminates between blocked and unblocked aminoacyl-tRNA" evidence="8">
    <location>
        <position position="22"/>
    </location>
</feature>
<evidence type="ECO:0000256" key="3">
    <source>
        <dbReference type="ARBA" id="ARBA00022801"/>
    </source>
</evidence>
<dbReference type="GO" id="GO:0004045">
    <property type="term" value="F:peptidyl-tRNA hydrolase activity"/>
    <property type="evidence" value="ECO:0007669"/>
    <property type="project" value="UniProtKB-UniRule"/>
</dbReference>
<dbReference type="FunFam" id="3.40.50.1470:FF:000001">
    <property type="entry name" value="Peptidyl-tRNA hydrolase"/>
    <property type="match status" value="1"/>
</dbReference>
<dbReference type="Proteomes" id="UP000183687">
    <property type="component" value="Unassembled WGS sequence"/>
</dbReference>
<dbReference type="CDD" id="cd00462">
    <property type="entry name" value="PTH"/>
    <property type="match status" value="1"/>
</dbReference>
<dbReference type="PANTHER" id="PTHR17224">
    <property type="entry name" value="PEPTIDYL-TRNA HYDROLASE"/>
    <property type="match status" value="1"/>
</dbReference>
<evidence type="ECO:0000256" key="1">
    <source>
        <dbReference type="ARBA" id="ARBA00013260"/>
    </source>
</evidence>